<name>A0A445H152_GLYSO</name>
<sequence length="122" mass="12912">MPSCVASACDPSGGMKVVGQDSGLARLAKAQGSWFLDEGAPREAGFTEQRSPLALDSGGITGCCSSSSYSLMSLAPEPSLFFIVTLPSFDSCSYDLLQMTQIETIAKLVLQRLCVMSESNIF</sequence>
<evidence type="ECO:0000313" key="2">
    <source>
        <dbReference type="Proteomes" id="UP000289340"/>
    </source>
</evidence>
<gene>
    <name evidence="1" type="ORF">D0Y65_037615</name>
</gene>
<dbReference type="EMBL" id="QZWG01000014">
    <property type="protein sequence ID" value="RZB67324.1"/>
    <property type="molecule type" value="Genomic_DNA"/>
</dbReference>
<proteinExistence type="predicted"/>
<dbReference type="AntiFam" id="ANF00038">
    <property type="entry name" value="Overlaps SRP RNA, same strand"/>
</dbReference>
<organism evidence="1 2">
    <name type="scientific">Glycine soja</name>
    <name type="common">Wild soybean</name>
    <dbReference type="NCBI Taxonomy" id="3848"/>
    <lineage>
        <taxon>Eukaryota</taxon>
        <taxon>Viridiplantae</taxon>
        <taxon>Streptophyta</taxon>
        <taxon>Embryophyta</taxon>
        <taxon>Tracheophyta</taxon>
        <taxon>Spermatophyta</taxon>
        <taxon>Magnoliopsida</taxon>
        <taxon>eudicotyledons</taxon>
        <taxon>Gunneridae</taxon>
        <taxon>Pentapetalae</taxon>
        <taxon>rosids</taxon>
        <taxon>fabids</taxon>
        <taxon>Fabales</taxon>
        <taxon>Fabaceae</taxon>
        <taxon>Papilionoideae</taxon>
        <taxon>50 kb inversion clade</taxon>
        <taxon>NPAAA clade</taxon>
        <taxon>indigoferoid/millettioid clade</taxon>
        <taxon>Phaseoleae</taxon>
        <taxon>Glycine</taxon>
        <taxon>Glycine subgen. Soja</taxon>
    </lineage>
</organism>
<dbReference type="AlphaFoldDB" id="A0A445H152"/>
<protein>
    <submittedName>
        <fullName evidence="1">Uncharacterized protein</fullName>
    </submittedName>
</protein>
<reference evidence="1 2" key="1">
    <citation type="submission" date="2018-09" db="EMBL/GenBank/DDBJ databases">
        <title>A high-quality reference genome of wild soybean provides a powerful tool to mine soybean genomes.</title>
        <authorList>
            <person name="Xie M."/>
            <person name="Chung C.Y.L."/>
            <person name="Li M.-W."/>
            <person name="Wong F.-L."/>
            <person name="Chan T.-F."/>
            <person name="Lam H.-M."/>
        </authorList>
    </citation>
    <scope>NUCLEOTIDE SEQUENCE [LARGE SCALE GENOMIC DNA]</scope>
    <source>
        <strain evidence="2">cv. W05</strain>
        <tissue evidence="1">Hypocotyl of etiolated seedlings</tissue>
    </source>
</reference>
<accession>A0A445H152</accession>
<evidence type="ECO:0000313" key="1">
    <source>
        <dbReference type="EMBL" id="RZB67324.1"/>
    </source>
</evidence>
<comment type="caution">
    <text evidence="1">The sequence shown here is derived from an EMBL/GenBank/DDBJ whole genome shotgun (WGS) entry which is preliminary data.</text>
</comment>
<keyword evidence="2" id="KW-1185">Reference proteome</keyword>
<dbReference type="Proteomes" id="UP000289340">
    <property type="component" value="Chromosome 14"/>
</dbReference>